<dbReference type="AlphaFoldDB" id="A0A0P6WE21"/>
<feature type="transmembrane region" description="Helical" evidence="1">
    <location>
        <begin position="24"/>
        <end position="42"/>
    </location>
</feature>
<feature type="transmembrane region" description="Helical" evidence="1">
    <location>
        <begin position="48"/>
        <end position="66"/>
    </location>
</feature>
<keyword evidence="1" id="KW-1133">Transmembrane helix</keyword>
<keyword evidence="1" id="KW-0812">Transmembrane</keyword>
<dbReference type="RefSeq" id="WP_054359070.1">
    <property type="nucleotide sequence ID" value="NZ_LJYW01000001.1"/>
</dbReference>
<reference evidence="2 3" key="2">
    <citation type="submission" date="2015-10" db="EMBL/GenBank/DDBJ databases">
        <title>Draft Genome Sequence of Prosthecomicrobium hirschii ATCC 27832.</title>
        <authorList>
            <person name="Daniel J."/>
            <person name="Givan S.A."/>
            <person name="Brun Y.V."/>
            <person name="Brown P.J."/>
        </authorList>
    </citation>
    <scope>NUCLEOTIDE SEQUENCE [LARGE SCALE GENOMIC DNA]</scope>
    <source>
        <strain evidence="2 3">16</strain>
    </source>
</reference>
<protein>
    <submittedName>
        <fullName evidence="2">Uncharacterized protein</fullName>
    </submittedName>
</protein>
<dbReference type="STRING" id="665126.ABB55_12345"/>
<proteinExistence type="predicted"/>
<reference evidence="2 3" key="1">
    <citation type="submission" date="2015-09" db="EMBL/GenBank/DDBJ databases">
        <authorList>
            <person name="Jackson K.R."/>
            <person name="Lunt B.L."/>
            <person name="Fisher J.N.B."/>
            <person name="Gardner A.V."/>
            <person name="Bailey M.E."/>
            <person name="Deus L.M."/>
            <person name="Earl A.S."/>
            <person name="Gibby P.D."/>
            <person name="Hartmann K.A."/>
            <person name="Liu J.E."/>
            <person name="Manci A.M."/>
            <person name="Nielsen D.A."/>
            <person name="Solomon M.B."/>
            <person name="Breakwell D.P."/>
            <person name="Burnett S.H."/>
            <person name="Grose J.H."/>
        </authorList>
    </citation>
    <scope>NUCLEOTIDE SEQUENCE [LARGE SCALE GENOMIC DNA]</scope>
    <source>
        <strain evidence="2 3">16</strain>
    </source>
</reference>
<evidence type="ECO:0000256" key="1">
    <source>
        <dbReference type="SAM" id="Phobius"/>
    </source>
</evidence>
<dbReference type="EMBL" id="LJYW01000001">
    <property type="protein sequence ID" value="KPL52907.1"/>
    <property type="molecule type" value="Genomic_DNA"/>
</dbReference>
<name>A0A0P6WE21_9HYPH</name>
<evidence type="ECO:0000313" key="3">
    <source>
        <dbReference type="Proteomes" id="UP000048984"/>
    </source>
</evidence>
<gene>
    <name evidence="2" type="ORF">ABB55_12345</name>
</gene>
<keyword evidence="3" id="KW-1185">Reference proteome</keyword>
<dbReference type="Proteomes" id="UP000048984">
    <property type="component" value="Unassembled WGS sequence"/>
</dbReference>
<accession>A0A0P6WE21</accession>
<comment type="caution">
    <text evidence="2">The sequence shown here is derived from an EMBL/GenBank/DDBJ whole genome shotgun (WGS) entry which is preliminary data.</text>
</comment>
<organism evidence="2 3">
    <name type="scientific">Prosthecodimorpha hirschii</name>
    <dbReference type="NCBI Taxonomy" id="665126"/>
    <lineage>
        <taxon>Bacteria</taxon>
        <taxon>Pseudomonadati</taxon>
        <taxon>Pseudomonadota</taxon>
        <taxon>Alphaproteobacteria</taxon>
        <taxon>Hyphomicrobiales</taxon>
        <taxon>Ancalomicrobiaceae</taxon>
        <taxon>Prosthecodimorpha</taxon>
    </lineage>
</organism>
<keyword evidence="1" id="KW-0472">Membrane</keyword>
<sequence>MSRLNEPEFASPGSERRRLSPRGLAEGLATALIVAGVIMLMQPFSLTLYTYSFAVTLAGTVLFVVGSKFPA</sequence>
<evidence type="ECO:0000313" key="2">
    <source>
        <dbReference type="EMBL" id="KPL52907.1"/>
    </source>
</evidence>